<dbReference type="AlphaFoldDB" id="A0A816BUE8"/>
<dbReference type="Proteomes" id="UP000663828">
    <property type="component" value="Unassembled WGS sequence"/>
</dbReference>
<evidence type="ECO:0000313" key="2">
    <source>
        <dbReference type="EMBL" id="CAF1613598.1"/>
    </source>
</evidence>
<dbReference type="Proteomes" id="UP000663852">
    <property type="component" value="Unassembled WGS sequence"/>
</dbReference>
<protein>
    <submittedName>
        <fullName evidence="2">Uncharacterized protein</fullName>
    </submittedName>
</protein>
<comment type="caution">
    <text evidence="2">The sequence shown here is derived from an EMBL/GenBank/DDBJ whole genome shotgun (WGS) entry which is preliminary data.</text>
</comment>
<dbReference type="EMBL" id="CAJNOJ010000523">
    <property type="protein sequence ID" value="CAF1475771.1"/>
    <property type="molecule type" value="Genomic_DNA"/>
</dbReference>
<name>A0A816BUE8_ADIRI</name>
<gene>
    <name evidence="1" type="ORF">EDS130_LOCUS41103</name>
    <name evidence="2" type="ORF">XAT740_LOCUS49245</name>
</gene>
<evidence type="ECO:0000313" key="1">
    <source>
        <dbReference type="EMBL" id="CAF1475771.1"/>
    </source>
</evidence>
<keyword evidence="3" id="KW-1185">Reference proteome</keyword>
<evidence type="ECO:0000313" key="3">
    <source>
        <dbReference type="Proteomes" id="UP000663828"/>
    </source>
</evidence>
<sequence length="347" mass="40703">MPTTIESFSAELWCEVFEFFDAVVLYLTFGNLNSRITSILSQCTPLYLNVVTIKDYDMALETILPDVEYSANIKSISFAQEFQFEDFFARCSCYTLQQLRCLSLFYLGDMGCDCTMEFLDELAQLPSFESLRLRVGHMSYSDRHLRRLLQLIFTEQQAFLSLKQFVLKCSNPRERISIPTTTMVKQTSLKSLILPSLYVENCLEILPSIPHIKSMKIDRICYESHVVQFSVFPCIISCSCTHLDLNVEHYTNWTDIEYLLERFPNLLQLRITCDFILSNAQQWEALLQKQCSRIRKFHINFIRTYIVGNAVTYQDLQKSFSTYFWLDRNVEIVQDIENCRLIVQFLK</sequence>
<accession>A0A816BUE8</accession>
<reference evidence="2" key="1">
    <citation type="submission" date="2021-02" db="EMBL/GenBank/DDBJ databases">
        <authorList>
            <person name="Nowell W R."/>
        </authorList>
    </citation>
    <scope>NUCLEOTIDE SEQUENCE</scope>
</reference>
<organism evidence="2 3">
    <name type="scientific">Adineta ricciae</name>
    <name type="common">Rotifer</name>
    <dbReference type="NCBI Taxonomy" id="249248"/>
    <lineage>
        <taxon>Eukaryota</taxon>
        <taxon>Metazoa</taxon>
        <taxon>Spiralia</taxon>
        <taxon>Gnathifera</taxon>
        <taxon>Rotifera</taxon>
        <taxon>Eurotatoria</taxon>
        <taxon>Bdelloidea</taxon>
        <taxon>Adinetida</taxon>
        <taxon>Adinetidae</taxon>
        <taxon>Adineta</taxon>
    </lineage>
</organism>
<dbReference type="SUPFAM" id="SSF52047">
    <property type="entry name" value="RNI-like"/>
    <property type="match status" value="1"/>
</dbReference>
<dbReference type="EMBL" id="CAJNOR010007244">
    <property type="protein sequence ID" value="CAF1613598.1"/>
    <property type="molecule type" value="Genomic_DNA"/>
</dbReference>
<proteinExistence type="predicted"/>